<keyword evidence="1" id="KW-0472">Membrane</keyword>
<dbReference type="Proteomes" id="UP000037931">
    <property type="component" value="Unassembled WGS sequence"/>
</dbReference>
<sequence length="142" mass="15540">MTTTQICALIIAILFIGLTYWAGYRSGLLDGRAAGQIEGIDEGRAIQRSDTSGLIRDLKLLREQAQQNYDKLYTHYQRALQASKLGADDRTTLLATAKQLQLAADTFLALKAPTKASTARALRTKILAMAELLEQAQQETAA</sequence>
<dbReference type="AlphaFoldDB" id="A0A0M9GC25"/>
<keyword evidence="3" id="KW-1185">Reference proteome</keyword>
<keyword evidence="1" id="KW-0812">Transmembrane</keyword>
<protein>
    <submittedName>
        <fullName evidence="2">Uncharacterized protein</fullName>
    </submittedName>
</protein>
<dbReference type="OrthoDB" id="7008625at2"/>
<evidence type="ECO:0000313" key="2">
    <source>
        <dbReference type="EMBL" id="KPA87261.1"/>
    </source>
</evidence>
<proteinExistence type="predicted"/>
<keyword evidence="1" id="KW-1133">Transmembrane helix</keyword>
<organism evidence="2 3">
    <name type="scientific">Pseudomonas asplenii</name>
    <dbReference type="NCBI Taxonomy" id="53407"/>
    <lineage>
        <taxon>Bacteria</taxon>
        <taxon>Pseudomonadati</taxon>
        <taxon>Pseudomonadota</taxon>
        <taxon>Gammaproteobacteria</taxon>
        <taxon>Pseudomonadales</taxon>
        <taxon>Pseudomonadaceae</taxon>
        <taxon>Pseudomonas</taxon>
    </lineage>
</organism>
<evidence type="ECO:0000313" key="3">
    <source>
        <dbReference type="Proteomes" id="UP000037931"/>
    </source>
</evidence>
<evidence type="ECO:0000256" key="1">
    <source>
        <dbReference type="SAM" id="Phobius"/>
    </source>
</evidence>
<dbReference type="PATRIC" id="fig|50340.43.peg.4405"/>
<comment type="caution">
    <text evidence="2">The sequence shown here is derived from an EMBL/GenBank/DDBJ whole genome shotgun (WGS) entry which is preliminary data.</text>
</comment>
<dbReference type="EMBL" id="JSYZ01000034">
    <property type="protein sequence ID" value="KPA87261.1"/>
    <property type="molecule type" value="Genomic_DNA"/>
</dbReference>
<reference evidence="2 3" key="1">
    <citation type="journal article" date="2015" name="PLoS ONE">
        <title>Rice-Infecting Pseudomonas Genomes Are Highly Accessorized and Harbor Multiple Putative Virulence Mechanisms to Cause Sheath Brown Rot.</title>
        <authorList>
            <person name="Quibod I.L."/>
            <person name="Grande G."/>
            <person name="Oreiro E.G."/>
            <person name="Borja F.N."/>
            <person name="Dossa G.S."/>
            <person name="Mauleon R."/>
            <person name="Cruz C.V."/>
            <person name="Oliva R."/>
        </authorList>
    </citation>
    <scope>NUCLEOTIDE SEQUENCE [LARGE SCALE GENOMIC DNA]</scope>
    <source>
        <strain evidence="2 3">IRRI 6609</strain>
    </source>
</reference>
<feature type="transmembrane region" description="Helical" evidence="1">
    <location>
        <begin position="6"/>
        <end position="24"/>
    </location>
</feature>
<dbReference type="RefSeq" id="WP_054064697.1">
    <property type="nucleotide sequence ID" value="NZ_JSYZ01000034.1"/>
</dbReference>
<accession>A0A0M9GC25</accession>
<dbReference type="STRING" id="50340.PF66_06171"/>
<gene>
    <name evidence="2" type="ORF">PF66_06171</name>
</gene>
<name>A0A0M9GC25_9PSED</name>